<keyword evidence="1" id="KW-0732">Signal</keyword>
<reference evidence="3 4" key="1">
    <citation type="journal article" date="2017" name="Water Res.">
        <title>Comammox in drinking water systems.</title>
        <authorList>
            <person name="Wang Y."/>
            <person name="Ma L."/>
            <person name="Mao Y."/>
            <person name="Jiang X."/>
            <person name="Xia Y."/>
            <person name="Yu K."/>
            <person name="Li B."/>
            <person name="Zhang T."/>
        </authorList>
    </citation>
    <scope>NUCLEOTIDE SEQUENCE [LARGE SCALE GENOMIC DNA]</scope>
    <source>
        <strain evidence="3">SG_bin8</strain>
    </source>
</reference>
<evidence type="ECO:0000313" key="4">
    <source>
        <dbReference type="Proteomes" id="UP000192872"/>
    </source>
</evidence>
<accession>A0A1W9I4F8</accession>
<feature type="domain" description="DUF2147" evidence="2">
    <location>
        <begin position="34"/>
        <end position="140"/>
    </location>
</feature>
<dbReference type="AlphaFoldDB" id="A0A1W9I4F8"/>
<feature type="chain" id="PRO_5010881033" description="DUF2147 domain-containing protein" evidence="1">
    <location>
        <begin position="30"/>
        <end position="142"/>
    </location>
</feature>
<sequence length="142" mass="15301">MRQLLRAVSMAGAWALIGLALVPANMAQAQDATGTWLRENGASRVRFAACGSALCGTIVWLKDPGLDKNNPDEAQRSRPLVGVRVFYDMKPNGGNKWSGKAYNPEDGKVYTGNMTLDDGKLTTQGCVLGGLICRSVNWSRVN</sequence>
<dbReference type="Proteomes" id="UP000192872">
    <property type="component" value="Unassembled WGS sequence"/>
</dbReference>
<evidence type="ECO:0000256" key="1">
    <source>
        <dbReference type="SAM" id="SignalP"/>
    </source>
</evidence>
<dbReference type="EMBL" id="LWDL01000002">
    <property type="protein sequence ID" value="OQW54569.1"/>
    <property type="molecule type" value="Genomic_DNA"/>
</dbReference>
<dbReference type="PANTHER" id="PTHR36919:SF2">
    <property type="entry name" value="BLL6627 PROTEIN"/>
    <property type="match status" value="1"/>
</dbReference>
<proteinExistence type="predicted"/>
<evidence type="ECO:0000313" key="3">
    <source>
        <dbReference type="EMBL" id="OQW54569.1"/>
    </source>
</evidence>
<dbReference type="InterPro" id="IPR019223">
    <property type="entry name" value="DUF2147"/>
</dbReference>
<feature type="signal peptide" evidence="1">
    <location>
        <begin position="1"/>
        <end position="29"/>
    </location>
</feature>
<evidence type="ECO:0000259" key="2">
    <source>
        <dbReference type="Pfam" id="PF09917"/>
    </source>
</evidence>
<organism evidence="3 4">
    <name type="scientific">Candidatus Raskinella chloraquaticus</name>
    <dbReference type="NCBI Taxonomy" id="1951219"/>
    <lineage>
        <taxon>Bacteria</taxon>
        <taxon>Pseudomonadati</taxon>
        <taxon>Pseudomonadota</taxon>
        <taxon>Alphaproteobacteria</taxon>
        <taxon>Hyphomicrobiales</taxon>
        <taxon>Phreatobacteraceae</taxon>
        <taxon>Candidatus Raskinella</taxon>
    </lineage>
</organism>
<dbReference type="STRING" id="1827387.A4S15_14355"/>
<dbReference type="Pfam" id="PF09917">
    <property type="entry name" value="DUF2147"/>
    <property type="match status" value="1"/>
</dbReference>
<gene>
    <name evidence="3" type="ORF">A4S15_14355</name>
</gene>
<name>A0A1W9I4F8_9HYPH</name>
<dbReference type="PANTHER" id="PTHR36919">
    <property type="entry name" value="BLR1215 PROTEIN"/>
    <property type="match status" value="1"/>
</dbReference>
<protein>
    <recommendedName>
        <fullName evidence="2">DUF2147 domain-containing protein</fullName>
    </recommendedName>
</protein>
<dbReference type="Gene3D" id="2.40.128.520">
    <property type="match status" value="1"/>
</dbReference>
<comment type="caution">
    <text evidence="3">The sequence shown here is derived from an EMBL/GenBank/DDBJ whole genome shotgun (WGS) entry which is preliminary data.</text>
</comment>